<dbReference type="EMBL" id="NHOQ01002655">
    <property type="protein sequence ID" value="PWA15605.1"/>
    <property type="molecule type" value="Genomic_DNA"/>
</dbReference>
<sequence length="60" mass="7083">MSQRRRRDRSPEERTDSLDLPLFFFSSYFCVLLSDSRCRSVCSLLQPDGRWVCCSAFSRL</sequence>
<organism evidence="1 2">
    <name type="scientific">Gambusia affinis</name>
    <name type="common">Western mosquitofish</name>
    <name type="synonym">Heterandria affinis</name>
    <dbReference type="NCBI Taxonomy" id="33528"/>
    <lineage>
        <taxon>Eukaryota</taxon>
        <taxon>Metazoa</taxon>
        <taxon>Chordata</taxon>
        <taxon>Craniata</taxon>
        <taxon>Vertebrata</taxon>
        <taxon>Euteleostomi</taxon>
        <taxon>Actinopterygii</taxon>
        <taxon>Neopterygii</taxon>
        <taxon>Teleostei</taxon>
        <taxon>Neoteleostei</taxon>
        <taxon>Acanthomorphata</taxon>
        <taxon>Ovalentaria</taxon>
        <taxon>Atherinomorphae</taxon>
        <taxon>Cyprinodontiformes</taxon>
        <taxon>Poeciliidae</taxon>
        <taxon>Poeciliinae</taxon>
        <taxon>Gambusia</taxon>
    </lineage>
</organism>
<evidence type="ECO:0000313" key="1">
    <source>
        <dbReference type="EMBL" id="PWA15605.1"/>
    </source>
</evidence>
<protein>
    <submittedName>
        <fullName evidence="1">Uncharacterized protein</fullName>
    </submittedName>
</protein>
<reference evidence="1 2" key="1">
    <citation type="journal article" date="2018" name="G3 (Bethesda)">
        <title>A High-Quality Reference Genome for the Invasive Mosquitofish Gambusia affinis Using a Chicago Library.</title>
        <authorList>
            <person name="Hoffberg S.L."/>
            <person name="Troendle N.J."/>
            <person name="Glenn T.C."/>
            <person name="Mahmud O."/>
            <person name="Louha S."/>
            <person name="Chalopin D."/>
            <person name="Bennetzen J.L."/>
            <person name="Mauricio R."/>
        </authorList>
    </citation>
    <scope>NUCLEOTIDE SEQUENCE [LARGE SCALE GENOMIC DNA]</scope>
    <source>
        <strain evidence="1">NE01/NJP1002.9</strain>
        <tissue evidence="1">Muscle</tissue>
    </source>
</reference>
<comment type="caution">
    <text evidence="1">The sequence shown here is derived from an EMBL/GenBank/DDBJ whole genome shotgun (WGS) entry which is preliminary data.</text>
</comment>
<dbReference type="Proteomes" id="UP000250572">
    <property type="component" value="Unassembled WGS sequence"/>
</dbReference>
<dbReference type="AlphaFoldDB" id="A0A315UVF9"/>
<accession>A0A315UVF9</accession>
<keyword evidence="2" id="KW-1185">Reference proteome</keyword>
<evidence type="ECO:0000313" key="2">
    <source>
        <dbReference type="Proteomes" id="UP000250572"/>
    </source>
</evidence>
<name>A0A315UVF9_GAMAF</name>
<gene>
    <name evidence="1" type="ORF">CCH79_00018462</name>
</gene>
<proteinExistence type="predicted"/>